<gene>
    <name evidence="2" type="ORF">KUL25_04370</name>
</gene>
<evidence type="ECO:0000313" key="3">
    <source>
        <dbReference type="Proteomes" id="UP000693972"/>
    </source>
</evidence>
<accession>A0A975YGW5</accession>
<dbReference type="EMBL" id="CP078073">
    <property type="protein sequence ID" value="QXL88761.1"/>
    <property type="molecule type" value="Genomic_DNA"/>
</dbReference>
<reference evidence="2 3" key="1">
    <citation type="submission" date="2021-07" db="EMBL/GenBank/DDBJ databases">
        <title>Karlodiniumbacter phycospheric gen. nov., sp. nov., a phycosphere bacterium isolated from karlodinium veneficum.</title>
        <authorList>
            <person name="Peng Y."/>
            <person name="Jiang L."/>
            <person name="Lee J."/>
        </authorList>
    </citation>
    <scope>NUCLEOTIDE SEQUENCE</scope>
    <source>
        <strain evidence="2 3">N5</strain>
    </source>
</reference>
<evidence type="ECO:0000256" key="1">
    <source>
        <dbReference type="SAM" id="SignalP"/>
    </source>
</evidence>
<evidence type="ECO:0000313" key="2">
    <source>
        <dbReference type="EMBL" id="QXL88761.1"/>
    </source>
</evidence>
<dbReference type="RefSeq" id="WP_257891827.1">
    <property type="nucleotide sequence ID" value="NZ_JAIMBW010000001.1"/>
</dbReference>
<dbReference type="Proteomes" id="UP000693972">
    <property type="component" value="Unassembled WGS sequence"/>
</dbReference>
<proteinExistence type="predicted"/>
<dbReference type="EMBL" id="JAIMBW010000001">
    <property type="protein sequence ID" value="MBY4891997.1"/>
    <property type="molecule type" value="Genomic_DNA"/>
</dbReference>
<protein>
    <submittedName>
        <fullName evidence="2">Uncharacterized protein</fullName>
    </submittedName>
</protein>
<keyword evidence="3" id="KW-1185">Reference proteome</keyword>
<name>A0A975YGW5_9RHOB</name>
<dbReference type="AlphaFoldDB" id="A0A975YGW5"/>
<organism evidence="2">
    <name type="scientific">Gymnodinialimonas phycosphaerae</name>
    <dbReference type="NCBI Taxonomy" id="2841589"/>
    <lineage>
        <taxon>Bacteria</taxon>
        <taxon>Pseudomonadati</taxon>
        <taxon>Pseudomonadota</taxon>
        <taxon>Alphaproteobacteria</taxon>
        <taxon>Rhodobacterales</taxon>
        <taxon>Paracoccaceae</taxon>
        <taxon>Gymnodinialimonas</taxon>
    </lineage>
</organism>
<keyword evidence="1" id="KW-0732">Signal</keyword>
<feature type="chain" id="PRO_5037402439" evidence="1">
    <location>
        <begin position="21"/>
        <end position="143"/>
    </location>
</feature>
<sequence>MIRVAPALVAFGLATAQVHADTDFCQTLSALQATAAVPEDGDVVFAFTDDTGALATCRRVLELGGARSLACNWAFAYRSDAAQAAFAALVSQVTSCRGAPLATDTPVNHPDSYDLLTFTDGISVALKDKAALQETHVILRVQG</sequence>
<feature type="signal peptide" evidence="1">
    <location>
        <begin position="1"/>
        <end position="20"/>
    </location>
</feature>